<evidence type="ECO:0000256" key="12">
    <source>
        <dbReference type="PROSITE-ProRule" id="PRU10141"/>
    </source>
</evidence>
<dbReference type="SUPFAM" id="SSF56112">
    <property type="entry name" value="Protein kinase-like (PK-like)"/>
    <property type="match status" value="1"/>
</dbReference>
<keyword evidence="4 12" id="KW-0547">Nucleotide-binding</keyword>
<dbReference type="CDD" id="cd06623">
    <property type="entry name" value="PKc_MAPKK_plant_like"/>
    <property type="match status" value="1"/>
</dbReference>
<dbReference type="PANTHER" id="PTHR48013:SF9">
    <property type="entry name" value="DUAL SPECIFICITY MITOGEN-ACTIVATED PROTEIN KINASE KINASE 5"/>
    <property type="match status" value="1"/>
</dbReference>
<evidence type="ECO:0000256" key="8">
    <source>
        <dbReference type="ARBA" id="ARBA00038999"/>
    </source>
</evidence>
<dbReference type="FunFam" id="1.10.510.10:FF:000350">
    <property type="entry name" value="Mitogen-activated protein kinase 2"/>
    <property type="match status" value="1"/>
</dbReference>
<dbReference type="GO" id="GO:0004708">
    <property type="term" value="F:MAP kinase kinase activity"/>
    <property type="evidence" value="ECO:0007669"/>
    <property type="project" value="UniProtKB-EC"/>
</dbReference>
<evidence type="ECO:0000256" key="4">
    <source>
        <dbReference type="ARBA" id="ARBA00022741"/>
    </source>
</evidence>
<dbReference type="PANTHER" id="PTHR48013">
    <property type="entry name" value="DUAL SPECIFICITY MITOGEN-ACTIVATED PROTEIN KINASE KINASE 5-RELATED"/>
    <property type="match status" value="1"/>
</dbReference>
<dbReference type="GO" id="GO:0009875">
    <property type="term" value="P:pollen-pistil interaction"/>
    <property type="evidence" value="ECO:0007669"/>
    <property type="project" value="UniProtKB-ARBA"/>
</dbReference>
<comment type="catalytic activity">
    <reaction evidence="9">
        <text>L-seryl-[protein] + ATP = O-phospho-L-seryl-[protein] + ADP + H(+)</text>
        <dbReference type="Rhea" id="RHEA:17989"/>
        <dbReference type="Rhea" id="RHEA-COMP:9863"/>
        <dbReference type="Rhea" id="RHEA-COMP:11604"/>
        <dbReference type="ChEBI" id="CHEBI:15378"/>
        <dbReference type="ChEBI" id="CHEBI:29999"/>
        <dbReference type="ChEBI" id="CHEBI:30616"/>
        <dbReference type="ChEBI" id="CHEBI:83421"/>
        <dbReference type="ChEBI" id="CHEBI:456216"/>
        <dbReference type="EC" id="2.7.12.2"/>
    </reaction>
</comment>
<dbReference type="PROSITE" id="PS00107">
    <property type="entry name" value="PROTEIN_KINASE_ATP"/>
    <property type="match status" value="1"/>
</dbReference>
<name>A0A2P2PKU5_RHIMU</name>
<protein>
    <recommendedName>
        <fullName evidence="8">mitogen-activated protein kinase kinase</fullName>
        <ecNumber evidence="8">2.7.12.2</ecNumber>
    </recommendedName>
</protein>
<dbReference type="GO" id="GO:0006950">
    <property type="term" value="P:response to stress"/>
    <property type="evidence" value="ECO:0007669"/>
    <property type="project" value="UniProtKB-ARBA"/>
</dbReference>
<comment type="catalytic activity">
    <reaction evidence="10">
        <text>L-threonyl-[protein] + ATP = O-phospho-L-threonyl-[protein] + ADP + H(+)</text>
        <dbReference type="Rhea" id="RHEA:46608"/>
        <dbReference type="Rhea" id="RHEA-COMP:11060"/>
        <dbReference type="Rhea" id="RHEA-COMP:11605"/>
        <dbReference type="ChEBI" id="CHEBI:15378"/>
        <dbReference type="ChEBI" id="CHEBI:30013"/>
        <dbReference type="ChEBI" id="CHEBI:30616"/>
        <dbReference type="ChEBI" id="CHEBI:61977"/>
        <dbReference type="ChEBI" id="CHEBI:456216"/>
        <dbReference type="EC" id="2.7.12.2"/>
    </reaction>
</comment>
<evidence type="ECO:0000256" key="10">
    <source>
        <dbReference type="ARBA" id="ARBA00049299"/>
    </source>
</evidence>
<evidence type="ECO:0000256" key="7">
    <source>
        <dbReference type="ARBA" id="ARBA00038035"/>
    </source>
</evidence>
<keyword evidence="6 12" id="KW-0067">ATP-binding</keyword>
<sequence>MAVVRERRQLNLRLPLPELSERRPRFAPPLPPTSSTCANNNNSAAAFSCNDLEKINVLGHGNGGTVYKIRHKKTSQVYALKVVHGDSDPLVRRQLFREMEILRRTDSPYIVQCHGIYEKPSGDIAILMEYMDLGTLDSLLQQKLKGPGACPFSFSEANLAHVARQVLNGLNYLHGQKIMHRDIKPSNLLVNNKMEVKIADFGVSKIMCRTLDACNSYVGTCAYMSPERFDPDTHGGNYNGYAGDIWGLGLTLLELYLGHFPLLHPGQRPDWATLMCAICFGEPPSLPEDASEEFRSFIECCLQKDSNMRWTAAQLLSHPFICNANDPGSGL</sequence>
<proteinExistence type="inferred from homology"/>
<feature type="domain" description="Protein kinase" evidence="14">
    <location>
        <begin position="52"/>
        <end position="321"/>
    </location>
</feature>
<dbReference type="FunFam" id="3.30.200.20:FF:000732">
    <property type="entry name" value="Mitogen-activated protein kinase kinase"/>
    <property type="match status" value="1"/>
</dbReference>
<accession>A0A2P2PKU5</accession>
<dbReference type="GO" id="GO:0051707">
    <property type="term" value="P:response to other organism"/>
    <property type="evidence" value="ECO:0007669"/>
    <property type="project" value="UniProtKB-ARBA"/>
</dbReference>
<dbReference type="InterPro" id="IPR011009">
    <property type="entry name" value="Kinase-like_dom_sf"/>
</dbReference>
<evidence type="ECO:0000256" key="6">
    <source>
        <dbReference type="ARBA" id="ARBA00022840"/>
    </source>
</evidence>
<dbReference type="InterPro" id="IPR017441">
    <property type="entry name" value="Protein_kinase_ATP_BS"/>
</dbReference>
<dbReference type="AlphaFoldDB" id="A0A2P2PKU5"/>
<dbReference type="InterPro" id="IPR008271">
    <property type="entry name" value="Ser/Thr_kinase_AS"/>
</dbReference>
<comment type="catalytic activity">
    <reaction evidence="11">
        <text>L-tyrosyl-[protein] + ATP = O-phospho-L-tyrosyl-[protein] + ADP + H(+)</text>
        <dbReference type="Rhea" id="RHEA:10596"/>
        <dbReference type="Rhea" id="RHEA-COMP:10136"/>
        <dbReference type="Rhea" id="RHEA-COMP:20101"/>
        <dbReference type="ChEBI" id="CHEBI:15378"/>
        <dbReference type="ChEBI" id="CHEBI:30616"/>
        <dbReference type="ChEBI" id="CHEBI:46858"/>
        <dbReference type="ChEBI" id="CHEBI:61978"/>
        <dbReference type="ChEBI" id="CHEBI:456216"/>
        <dbReference type="EC" id="2.7.12.2"/>
    </reaction>
</comment>
<dbReference type="PROSITE" id="PS00108">
    <property type="entry name" value="PROTEIN_KINASE_ST"/>
    <property type="match status" value="1"/>
</dbReference>
<keyword evidence="2" id="KW-0597">Phosphoprotein</keyword>
<dbReference type="Gene3D" id="3.30.200.20">
    <property type="entry name" value="Phosphorylase Kinase, domain 1"/>
    <property type="match status" value="1"/>
</dbReference>
<dbReference type="PROSITE" id="PS50011">
    <property type="entry name" value="PROTEIN_KINASE_DOM"/>
    <property type="match status" value="1"/>
</dbReference>
<dbReference type="EMBL" id="GGEC01074775">
    <property type="protein sequence ID" value="MBX55259.1"/>
    <property type="molecule type" value="Transcribed_RNA"/>
</dbReference>
<dbReference type="Gene3D" id="1.10.510.10">
    <property type="entry name" value="Transferase(Phosphotransferase) domain 1"/>
    <property type="match status" value="1"/>
</dbReference>
<keyword evidence="5" id="KW-0418">Kinase</keyword>
<reference evidence="15" key="1">
    <citation type="submission" date="2018-02" db="EMBL/GenBank/DDBJ databases">
        <title>Rhizophora mucronata_Transcriptome.</title>
        <authorList>
            <person name="Meera S.P."/>
            <person name="Sreeshan A."/>
            <person name="Augustine A."/>
        </authorList>
    </citation>
    <scope>NUCLEOTIDE SEQUENCE</scope>
    <source>
        <tissue evidence="15">Leaf</tissue>
    </source>
</reference>
<dbReference type="GO" id="GO:0004674">
    <property type="term" value="F:protein serine/threonine kinase activity"/>
    <property type="evidence" value="ECO:0007669"/>
    <property type="project" value="UniProtKB-KW"/>
</dbReference>
<feature type="binding site" evidence="12">
    <location>
        <position position="81"/>
    </location>
    <ligand>
        <name>ATP</name>
        <dbReference type="ChEBI" id="CHEBI:30616"/>
    </ligand>
</feature>
<evidence type="ECO:0000259" key="14">
    <source>
        <dbReference type="PROSITE" id="PS50011"/>
    </source>
</evidence>
<evidence type="ECO:0000256" key="5">
    <source>
        <dbReference type="ARBA" id="ARBA00022777"/>
    </source>
</evidence>
<keyword evidence="1 13" id="KW-0723">Serine/threonine-protein kinase</keyword>
<evidence type="ECO:0000256" key="9">
    <source>
        <dbReference type="ARBA" id="ARBA00049014"/>
    </source>
</evidence>
<evidence type="ECO:0000256" key="13">
    <source>
        <dbReference type="RuleBase" id="RU000304"/>
    </source>
</evidence>
<dbReference type="InterPro" id="IPR000719">
    <property type="entry name" value="Prot_kinase_dom"/>
</dbReference>
<dbReference type="GO" id="GO:0005524">
    <property type="term" value="F:ATP binding"/>
    <property type="evidence" value="ECO:0007669"/>
    <property type="project" value="UniProtKB-UniRule"/>
</dbReference>
<evidence type="ECO:0000256" key="11">
    <source>
        <dbReference type="ARBA" id="ARBA00051693"/>
    </source>
</evidence>
<dbReference type="Pfam" id="PF00069">
    <property type="entry name" value="Pkinase"/>
    <property type="match status" value="1"/>
</dbReference>
<evidence type="ECO:0000313" key="15">
    <source>
        <dbReference type="EMBL" id="MBX55259.1"/>
    </source>
</evidence>
<keyword evidence="3" id="KW-0808">Transferase</keyword>
<comment type="similarity">
    <text evidence="7">Belongs to the protein kinase superfamily. STE Ser/Thr protein kinase family. MAP kinase kinase subfamily.</text>
</comment>
<evidence type="ECO:0000256" key="3">
    <source>
        <dbReference type="ARBA" id="ARBA00022679"/>
    </source>
</evidence>
<evidence type="ECO:0000256" key="1">
    <source>
        <dbReference type="ARBA" id="ARBA00022527"/>
    </source>
</evidence>
<dbReference type="EC" id="2.7.12.2" evidence="8"/>
<dbReference type="SMART" id="SM00220">
    <property type="entry name" value="S_TKc"/>
    <property type="match status" value="1"/>
</dbReference>
<organism evidence="15">
    <name type="scientific">Rhizophora mucronata</name>
    <name type="common">Asiatic mangrove</name>
    <dbReference type="NCBI Taxonomy" id="61149"/>
    <lineage>
        <taxon>Eukaryota</taxon>
        <taxon>Viridiplantae</taxon>
        <taxon>Streptophyta</taxon>
        <taxon>Embryophyta</taxon>
        <taxon>Tracheophyta</taxon>
        <taxon>Spermatophyta</taxon>
        <taxon>Magnoliopsida</taxon>
        <taxon>eudicotyledons</taxon>
        <taxon>Gunneridae</taxon>
        <taxon>Pentapetalae</taxon>
        <taxon>rosids</taxon>
        <taxon>fabids</taxon>
        <taxon>Malpighiales</taxon>
        <taxon>Rhizophoraceae</taxon>
        <taxon>Rhizophora</taxon>
    </lineage>
</organism>
<evidence type="ECO:0000256" key="2">
    <source>
        <dbReference type="ARBA" id="ARBA00022553"/>
    </source>
</evidence>